<keyword evidence="1" id="KW-0732">Signal</keyword>
<comment type="caution">
    <text evidence="2">The sequence shown here is derived from an EMBL/GenBank/DDBJ whole genome shotgun (WGS) entry which is preliminary data.</text>
</comment>
<evidence type="ECO:0000313" key="3">
    <source>
        <dbReference type="Proteomes" id="UP001168528"/>
    </source>
</evidence>
<dbReference type="RefSeq" id="WP_302041589.1">
    <property type="nucleotide sequence ID" value="NZ_JAUKPO010000036.1"/>
</dbReference>
<evidence type="ECO:0008006" key="4">
    <source>
        <dbReference type="Google" id="ProtNLM"/>
    </source>
</evidence>
<name>A0ABT8RHY7_9BACT</name>
<feature type="signal peptide" evidence="1">
    <location>
        <begin position="1"/>
        <end position="20"/>
    </location>
</feature>
<dbReference type="Proteomes" id="UP001168528">
    <property type="component" value="Unassembled WGS sequence"/>
</dbReference>
<reference evidence="2" key="1">
    <citation type="submission" date="2023-07" db="EMBL/GenBank/DDBJ databases">
        <title>The genome sequence of Rhodocytophaga aerolata KACC 12507.</title>
        <authorList>
            <person name="Zhang X."/>
        </authorList>
    </citation>
    <scope>NUCLEOTIDE SEQUENCE</scope>
    <source>
        <strain evidence="2">KACC 12507</strain>
    </source>
</reference>
<dbReference type="EMBL" id="JAUKPO010000036">
    <property type="protein sequence ID" value="MDO1450788.1"/>
    <property type="molecule type" value="Genomic_DNA"/>
</dbReference>
<sequence>MKIKLLFSVLLLVLYLPLLAQTQVLVGTWVMEDKQAGTKEMKIITPTHVGFMVMDSKKDTLMYAGFGTYSIENGKYVEYIEFANYQGDKSKPLAFDYKLEGDTFHQTGAVTFADGRTVIVNNVFTKVKLPAQNLQQIVGTWQMVSMQSEGKDEENTDNTKMKLMRIISPTHWMDIAQTVDGKFSYALAGTYTTKADKIIAQSQIPAMANGRVEVTSRLTGDKITFTGIHRQTDGSAHTFTDVFQKVAFKKVSIK</sequence>
<protein>
    <recommendedName>
        <fullName evidence="4">Lipocalin-like domain-containing protein</fullName>
    </recommendedName>
</protein>
<feature type="chain" id="PRO_5046116360" description="Lipocalin-like domain-containing protein" evidence="1">
    <location>
        <begin position="21"/>
        <end position="254"/>
    </location>
</feature>
<accession>A0ABT8RHY7</accession>
<proteinExistence type="predicted"/>
<keyword evidence="3" id="KW-1185">Reference proteome</keyword>
<organism evidence="2 3">
    <name type="scientific">Rhodocytophaga aerolata</name>
    <dbReference type="NCBI Taxonomy" id="455078"/>
    <lineage>
        <taxon>Bacteria</taxon>
        <taxon>Pseudomonadati</taxon>
        <taxon>Bacteroidota</taxon>
        <taxon>Cytophagia</taxon>
        <taxon>Cytophagales</taxon>
        <taxon>Rhodocytophagaceae</taxon>
        <taxon>Rhodocytophaga</taxon>
    </lineage>
</organism>
<gene>
    <name evidence="2" type="ORF">Q0590_31230</name>
</gene>
<evidence type="ECO:0000313" key="2">
    <source>
        <dbReference type="EMBL" id="MDO1450788.1"/>
    </source>
</evidence>
<evidence type="ECO:0000256" key="1">
    <source>
        <dbReference type="SAM" id="SignalP"/>
    </source>
</evidence>
<dbReference type="Gene3D" id="2.40.128.490">
    <property type="entry name" value="Uncharacterised protein PF14869, DUF4488"/>
    <property type="match status" value="2"/>
</dbReference>